<dbReference type="SUPFAM" id="SSF52172">
    <property type="entry name" value="CheY-like"/>
    <property type="match status" value="1"/>
</dbReference>
<dbReference type="SMART" id="SM00421">
    <property type="entry name" value="HTH_LUXR"/>
    <property type="match status" value="1"/>
</dbReference>
<evidence type="ECO:0000259" key="5">
    <source>
        <dbReference type="PROSITE" id="PS50043"/>
    </source>
</evidence>
<evidence type="ECO:0000313" key="7">
    <source>
        <dbReference type="EMBL" id="MEJ8825539.1"/>
    </source>
</evidence>
<evidence type="ECO:0000259" key="6">
    <source>
        <dbReference type="PROSITE" id="PS50110"/>
    </source>
</evidence>
<proteinExistence type="predicted"/>
<evidence type="ECO:0000256" key="2">
    <source>
        <dbReference type="ARBA" id="ARBA00023125"/>
    </source>
</evidence>
<keyword evidence="1" id="KW-0805">Transcription regulation</keyword>
<protein>
    <submittedName>
        <fullName evidence="7">Response regulator</fullName>
    </submittedName>
</protein>
<feature type="modified residue" description="4-aspartylphosphate" evidence="4">
    <location>
        <position position="64"/>
    </location>
</feature>
<reference evidence="7 8" key="1">
    <citation type="submission" date="2024-03" db="EMBL/GenBank/DDBJ databases">
        <title>Novel species of the genus Variovorax.</title>
        <authorList>
            <person name="Liu Q."/>
            <person name="Xin Y.-H."/>
        </authorList>
    </citation>
    <scope>NUCLEOTIDE SEQUENCE [LARGE SCALE GENOMIC DNA]</scope>
    <source>
        <strain evidence="7 8">KACC 18501</strain>
    </source>
</reference>
<dbReference type="Pfam" id="PF00196">
    <property type="entry name" value="GerE"/>
    <property type="match status" value="1"/>
</dbReference>
<keyword evidence="8" id="KW-1185">Reference proteome</keyword>
<evidence type="ECO:0000256" key="3">
    <source>
        <dbReference type="ARBA" id="ARBA00023163"/>
    </source>
</evidence>
<dbReference type="PRINTS" id="PR00038">
    <property type="entry name" value="HTHLUXR"/>
</dbReference>
<dbReference type="SMART" id="SM00448">
    <property type="entry name" value="REC"/>
    <property type="match status" value="1"/>
</dbReference>
<evidence type="ECO:0000256" key="1">
    <source>
        <dbReference type="ARBA" id="ARBA00023015"/>
    </source>
</evidence>
<dbReference type="RefSeq" id="WP_340366569.1">
    <property type="nucleotide sequence ID" value="NZ_JBBKZV010000023.1"/>
</dbReference>
<feature type="domain" description="Response regulatory" evidence="6">
    <location>
        <begin position="15"/>
        <end position="129"/>
    </location>
</feature>
<dbReference type="InterPro" id="IPR000792">
    <property type="entry name" value="Tscrpt_reg_LuxR_C"/>
</dbReference>
<dbReference type="Proteomes" id="UP001363010">
    <property type="component" value="Unassembled WGS sequence"/>
</dbReference>
<sequence>MIECDSLEDREDSPCVRLVDDDATFRRALHRVLCAAGYRVAEYGSVGEMLLDGFGSAPGCLVMDIHMPGPSGLDLQEMIATQPEPLPVIFVTAQATVHETLRAMKAGAADFFFKPVDSAALLRVVAKAIEDDALRRRARLRQNALQARYSRLSPRERQVLDMVVNGALNKQIGWELGAAERTVKAHRAHVMEKMEVRSLAELVKAVGQLESTLK</sequence>
<dbReference type="InterPro" id="IPR001789">
    <property type="entry name" value="Sig_transdc_resp-reg_receiver"/>
</dbReference>
<dbReference type="CDD" id="cd06170">
    <property type="entry name" value="LuxR_C_like"/>
    <property type="match status" value="1"/>
</dbReference>
<dbReference type="Pfam" id="PF00072">
    <property type="entry name" value="Response_reg"/>
    <property type="match status" value="1"/>
</dbReference>
<keyword evidence="4" id="KW-0597">Phosphoprotein</keyword>
<name>A0ABU8W665_9BURK</name>
<comment type="caution">
    <text evidence="7">The sequence shown here is derived from an EMBL/GenBank/DDBJ whole genome shotgun (WGS) entry which is preliminary data.</text>
</comment>
<organism evidence="7 8">
    <name type="scientific">Variovorax humicola</name>
    <dbReference type="NCBI Taxonomy" id="1769758"/>
    <lineage>
        <taxon>Bacteria</taxon>
        <taxon>Pseudomonadati</taxon>
        <taxon>Pseudomonadota</taxon>
        <taxon>Betaproteobacteria</taxon>
        <taxon>Burkholderiales</taxon>
        <taxon>Comamonadaceae</taxon>
        <taxon>Variovorax</taxon>
    </lineage>
</organism>
<keyword evidence="3" id="KW-0804">Transcription</keyword>
<dbReference type="InterPro" id="IPR011006">
    <property type="entry name" value="CheY-like_superfamily"/>
</dbReference>
<dbReference type="PANTHER" id="PTHR44688:SF16">
    <property type="entry name" value="DNA-BINDING TRANSCRIPTIONAL ACTIVATOR DEVR_DOSR"/>
    <property type="match status" value="1"/>
</dbReference>
<dbReference type="Gene3D" id="3.40.50.2300">
    <property type="match status" value="1"/>
</dbReference>
<dbReference type="InterPro" id="IPR036388">
    <property type="entry name" value="WH-like_DNA-bd_sf"/>
</dbReference>
<accession>A0ABU8W665</accession>
<dbReference type="PANTHER" id="PTHR44688">
    <property type="entry name" value="DNA-BINDING TRANSCRIPTIONAL ACTIVATOR DEVR_DOSR"/>
    <property type="match status" value="1"/>
</dbReference>
<feature type="domain" description="HTH luxR-type" evidence="5">
    <location>
        <begin position="145"/>
        <end position="210"/>
    </location>
</feature>
<dbReference type="Gene3D" id="1.10.10.10">
    <property type="entry name" value="Winged helix-like DNA-binding domain superfamily/Winged helix DNA-binding domain"/>
    <property type="match status" value="1"/>
</dbReference>
<gene>
    <name evidence="7" type="ORF">WKW80_26530</name>
</gene>
<evidence type="ECO:0000256" key="4">
    <source>
        <dbReference type="PROSITE-ProRule" id="PRU00169"/>
    </source>
</evidence>
<dbReference type="PROSITE" id="PS50043">
    <property type="entry name" value="HTH_LUXR_2"/>
    <property type="match status" value="1"/>
</dbReference>
<dbReference type="PROSITE" id="PS50110">
    <property type="entry name" value="RESPONSE_REGULATORY"/>
    <property type="match status" value="1"/>
</dbReference>
<keyword evidence="2" id="KW-0238">DNA-binding</keyword>
<evidence type="ECO:0000313" key="8">
    <source>
        <dbReference type="Proteomes" id="UP001363010"/>
    </source>
</evidence>
<dbReference type="EMBL" id="JBBKZV010000023">
    <property type="protein sequence ID" value="MEJ8825539.1"/>
    <property type="molecule type" value="Genomic_DNA"/>
</dbReference>